<dbReference type="RefSeq" id="WP_048896007.1">
    <property type="nucleotide sequence ID" value="NZ_LFOD01000012.1"/>
</dbReference>
<name>A0A0J8WXB3_9MYCO</name>
<gene>
    <name evidence="2" type="ORF">ACT17_15390</name>
</gene>
<organism evidence="2 3">
    <name type="scientific">Mycolicibacterium conceptionense</name>
    <dbReference type="NCBI Taxonomy" id="451644"/>
    <lineage>
        <taxon>Bacteria</taxon>
        <taxon>Bacillati</taxon>
        <taxon>Actinomycetota</taxon>
        <taxon>Actinomycetes</taxon>
        <taxon>Mycobacteriales</taxon>
        <taxon>Mycobacteriaceae</taxon>
        <taxon>Mycolicibacterium</taxon>
    </lineage>
</organism>
<accession>A0A0J8WXB3</accession>
<evidence type="ECO:0000313" key="2">
    <source>
        <dbReference type="EMBL" id="KMV17654.1"/>
    </source>
</evidence>
<evidence type="ECO:0000313" key="3">
    <source>
        <dbReference type="Proteomes" id="UP000037594"/>
    </source>
</evidence>
<comment type="caution">
    <text evidence="2">The sequence shown here is derived from an EMBL/GenBank/DDBJ whole genome shotgun (WGS) entry which is preliminary data.</text>
</comment>
<protein>
    <submittedName>
        <fullName evidence="2">Uncharacterized protein</fullName>
    </submittedName>
</protein>
<feature type="region of interest" description="Disordered" evidence="1">
    <location>
        <begin position="56"/>
        <end position="75"/>
    </location>
</feature>
<proteinExistence type="predicted"/>
<reference evidence="2 3" key="1">
    <citation type="submission" date="2015-06" db="EMBL/GenBank/DDBJ databases">
        <title>Genome sequence of Mycobacterium conceptionense strain MLE.</title>
        <authorList>
            <person name="Greninger A.L."/>
            <person name="Cunningham G."/>
            <person name="Chiu C.Y."/>
            <person name="Miller S."/>
        </authorList>
    </citation>
    <scope>NUCLEOTIDE SEQUENCE [LARGE SCALE GENOMIC DNA]</scope>
    <source>
        <strain evidence="2 3">MLE</strain>
    </source>
</reference>
<dbReference type="Proteomes" id="UP000037594">
    <property type="component" value="Unassembled WGS sequence"/>
</dbReference>
<dbReference type="EMBL" id="LFOD01000012">
    <property type="protein sequence ID" value="KMV17654.1"/>
    <property type="molecule type" value="Genomic_DNA"/>
</dbReference>
<dbReference type="PATRIC" id="fig|451644.5.peg.3190"/>
<sequence length="75" mass="8195">MKLLWYFTTPRKLRRNTLIVLLVWTAIALAHYNGVFTQIGDEVTSVTDRYGPSGGWGTGNSLVLPPSPAAPHTAV</sequence>
<evidence type="ECO:0000256" key="1">
    <source>
        <dbReference type="SAM" id="MobiDB-lite"/>
    </source>
</evidence>
<dbReference type="AlphaFoldDB" id="A0A0J8WXB3"/>